<feature type="compositionally biased region" description="Acidic residues" evidence="2">
    <location>
        <begin position="1535"/>
        <end position="1547"/>
    </location>
</feature>
<feature type="region of interest" description="Disordered" evidence="2">
    <location>
        <begin position="676"/>
        <end position="707"/>
    </location>
</feature>
<reference evidence="5 6" key="1">
    <citation type="submission" date="2016-07" db="EMBL/GenBank/DDBJ databases">
        <title>Pervasive Adenine N6-methylation of Active Genes in Fungi.</title>
        <authorList>
            <consortium name="DOE Joint Genome Institute"/>
            <person name="Mondo S.J."/>
            <person name="Dannebaum R.O."/>
            <person name="Kuo R.C."/>
            <person name="Labutti K."/>
            <person name="Haridas S."/>
            <person name="Kuo A."/>
            <person name="Salamov A."/>
            <person name="Ahrendt S.R."/>
            <person name="Lipzen A."/>
            <person name="Sullivan W."/>
            <person name="Andreopoulos W.B."/>
            <person name="Clum A."/>
            <person name="Lindquist E."/>
            <person name="Daum C."/>
            <person name="Ramamoorthy G.K."/>
            <person name="Gryganskyi A."/>
            <person name="Culley D."/>
            <person name="Magnuson J.K."/>
            <person name="James T.Y."/>
            <person name="O'Malley M.A."/>
            <person name="Stajich J.E."/>
            <person name="Spatafora J.W."/>
            <person name="Visel A."/>
            <person name="Grigoriev I.V."/>
        </authorList>
    </citation>
    <scope>NUCLEOTIDE SEQUENCE [LARGE SCALE GENOMIC DNA]</scope>
    <source>
        <strain evidence="5 6">NRRL 1336</strain>
    </source>
</reference>
<organism evidence="5 6">
    <name type="scientific">Absidia repens</name>
    <dbReference type="NCBI Taxonomy" id="90262"/>
    <lineage>
        <taxon>Eukaryota</taxon>
        <taxon>Fungi</taxon>
        <taxon>Fungi incertae sedis</taxon>
        <taxon>Mucoromycota</taxon>
        <taxon>Mucoromycotina</taxon>
        <taxon>Mucoromycetes</taxon>
        <taxon>Mucorales</taxon>
        <taxon>Cunninghamellaceae</taxon>
        <taxon>Absidia</taxon>
    </lineage>
</organism>
<feature type="compositionally biased region" description="Polar residues" evidence="2">
    <location>
        <begin position="1038"/>
        <end position="1048"/>
    </location>
</feature>
<feature type="domain" description="FH2" evidence="4">
    <location>
        <begin position="1022"/>
        <end position="1426"/>
    </location>
</feature>
<dbReference type="InterPro" id="IPR042201">
    <property type="entry name" value="FH2_Formin_sf"/>
</dbReference>
<feature type="compositionally biased region" description="Basic residues" evidence="2">
    <location>
        <begin position="187"/>
        <end position="197"/>
    </location>
</feature>
<dbReference type="Pfam" id="PF06367">
    <property type="entry name" value="Drf_FH3"/>
    <property type="match status" value="1"/>
</dbReference>
<dbReference type="SUPFAM" id="SSF101447">
    <property type="entry name" value="Formin homology 2 domain (FH2 domain)"/>
    <property type="match status" value="1"/>
</dbReference>
<feature type="compositionally biased region" description="Low complexity" evidence="2">
    <location>
        <begin position="205"/>
        <end position="227"/>
    </location>
</feature>
<dbReference type="SUPFAM" id="SSF48371">
    <property type="entry name" value="ARM repeat"/>
    <property type="match status" value="1"/>
</dbReference>
<dbReference type="GO" id="GO:0005938">
    <property type="term" value="C:cell cortex"/>
    <property type="evidence" value="ECO:0007669"/>
    <property type="project" value="UniProtKB-ARBA"/>
</dbReference>
<feature type="compositionally biased region" description="Polar residues" evidence="2">
    <location>
        <begin position="776"/>
        <end position="789"/>
    </location>
</feature>
<dbReference type="PANTHER" id="PTHR47102:SF2">
    <property type="entry name" value="PROTEIN BNI1"/>
    <property type="match status" value="1"/>
</dbReference>
<feature type="compositionally biased region" description="Pro residues" evidence="2">
    <location>
        <begin position="892"/>
        <end position="971"/>
    </location>
</feature>
<feature type="region of interest" description="Disordered" evidence="2">
    <location>
        <begin position="1426"/>
        <end position="1508"/>
    </location>
</feature>
<evidence type="ECO:0000313" key="6">
    <source>
        <dbReference type="Proteomes" id="UP000193560"/>
    </source>
</evidence>
<feature type="compositionally biased region" description="Basic residues" evidence="2">
    <location>
        <begin position="1572"/>
        <end position="1582"/>
    </location>
</feature>
<dbReference type="PANTHER" id="PTHR47102">
    <property type="entry name" value="PROTEIN BNI1"/>
    <property type="match status" value="1"/>
</dbReference>
<dbReference type="Gene3D" id="6.10.30.50">
    <property type="match status" value="1"/>
</dbReference>
<name>A0A1X2I5B8_9FUNG</name>
<feature type="compositionally biased region" description="Polar residues" evidence="2">
    <location>
        <begin position="882"/>
        <end position="891"/>
    </location>
</feature>
<dbReference type="GO" id="GO:0030036">
    <property type="term" value="P:actin cytoskeleton organization"/>
    <property type="evidence" value="ECO:0007669"/>
    <property type="project" value="InterPro"/>
</dbReference>
<feature type="region of interest" description="Disordered" evidence="2">
    <location>
        <begin position="1012"/>
        <end position="1048"/>
    </location>
</feature>
<dbReference type="OrthoDB" id="1104827at2759"/>
<dbReference type="GO" id="GO:0015629">
    <property type="term" value="C:actin cytoskeleton"/>
    <property type="evidence" value="ECO:0007669"/>
    <property type="project" value="UniProtKB-ARBA"/>
</dbReference>
<dbReference type="PROSITE" id="PS51444">
    <property type="entry name" value="FH2"/>
    <property type="match status" value="1"/>
</dbReference>
<feature type="domain" description="GBD/FH3" evidence="3">
    <location>
        <begin position="113"/>
        <end position="558"/>
    </location>
</feature>
<dbReference type="SMART" id="SM00498">
    <property type="entry name" value="FH2"/>
    <property type="match status" value="1"/>
</dbReference>
<comment type="caution">
    <text evidence="5">The sequence shown here is derived from an EMBL/GenBank/DDBJ whole genome shotgun (WGS) entry which is preliminary data.</text>
</comment>
<proteinExistence type="inferred from homology"/>
<dbReference type="STRING" id="90262.A0A1X2I5B8"/>
<dbReference type="Gene3D" id="1.20.58.2220">
    <property type="entry name" value="Formin, FH2 domain"/>
    <property type="match status" value="1"/>
</dbReference>
<feature type="compositionally biased region" description="Basic and acidic residues" evidence="2">
    <location>
        <begin position="1453"/>
        <end position="1470"/>
    </location>
</feature>
<comment type="similarity">
    <text evidence="1">Belongs to the formin homology family. BNI1 subfamily.</text>
</comment>
<feature type="region of interest" description="Disordered" evidence="2">
    <location>
        <begin position="162"/>
        <end position="229"/>
    </location>
</feature>
<dbReference type="GO" id="GO:0032153">
    <property type="term" value="C:cell division site"/>
    <property type="evidence" value="ECO:0007669"/>
    <property type="project" value="UniProtKB-ARBA"/>
</dbReference>
<dbReference type="PROSITE" id="PS51232">
    <property type="entry name" value="GBD_FH3"/>
    <property type="match status" value="1"/>
</dbReference>
<dbReference type="Pfam" id="PF06371">
    <property type="entry name" value="Drf_GBD"/>
    <property type="match status" value="1"/>
</dbReference>
<dbReference type="InterPro" id="IPR014768">
    <property type="entry name" value="GBD/FH3_dom"/>
</dbReference>
<dbReference type="GO" id="GO:0031267">
    <property type="term" value="F:small GTPase binding"/>
    <property type="evidence" value="ECO:0007669"/>
    <property type="project" value="InterPro"/>
</dbReference>
<dbReference type="Gene3D" id="1.20.58.630">
    <property type="match status" value="1"/>
</dbReference>
<evidence type="ECO:0000259" key="3">
    <source>
        <dbReference type="PROSITE" id="PS51232"/>
    </source>
</evidence>
<feature type="compositionally biased region" description="Polar residues" evidence="2">
    <location>
        <begin position="815"/>
        <end position="839"/>
    </location>
</feature>
<dbReference type="InterPro" id="IPR010472">
    <property type="entry name" value="FH3_dom"/>
</dbReference>
<accession>A0A1X2I5B8</accession>
<dbReference type="InterPro" id="IPR011989">
    <property type="entry name" value="ARM-like"/>
</dbReference>
<sequence length="1596" mass="178733">MELFSNIGGRRKKKPPPNPPPTSIPPYFQTPSSSSQQQPQQQQGFASGSNSRFSPLKTSANYFTSRSPDSISPTSTKDSWTTTANSSLRSLHSFNNNDDNGHVPVAQWIPQENERPSDQTIESLFEQAASRLNLNLENATLRDLTLDKKWWILCNESQLTKLGNMTSSGGNGGSNGSGRRISPSQGRNKHMGRKQHQHTSPPSLSAATSTAAAAAGHHHQQQQQQQHFDYQSQDMASPLYYINLFRRKDRKDLSIKLVSDMAVRLRTMPLSWVRQFVEHQGMQLLAMELAKTNQSSNRRNQRNFQLELEIIKCLRALFNNVHGIKEALRDSLYIDTLTHSLLSPYMPTRRLACDTLTFICYCEQPVGHSMVLHGMDALKENGDHHSRFGRGKMGSMVGASHDMRQMGMSGNLEIQITEYASSNMLLICAMVDPDTVEDQEVRIALRNQLYQGGLGAILQDLGELHNELINRKIAEFHELDDRDTQSVYGDMILNNIHEPLGLVEAILPSIVGTRAYDFLQSILQHLLLIQYDPETRNRYYQLIDTVVAQIVLDRKGLPNDFTDTYGFSIGHLLAKFSDEDELDQALKDMYEERERADQATKREAELKLLVNRKADGLVGELRAANQSLGESVHIANQTNTVLQQRLEDLEVEHQHTLEAMDAQIKRLYETVQLLTDKRPSSPTDQQHTKKRQHSINRRGTKSDKSIKMWNVLDSDGSQANVTELKQTFRNKLGSHLPSLVRKGSEHFTKSAKSRSSTDGSVSPKWNSGSPKRASPRLSSEQKLTISPEVTMSEPLLSPNHRPSPRSIESPGFENVITSSPTSSIYQGSSLDLSTATNSNTSPPVSLLKPTTSTSSLSIEIENEADSLSSTPLKDQSHDIPTGATSSTSVTSIPPPPPPPPIMNGDIPPPPPPPPIANSDIPPPPPPPPITNGDIPPPPPPPPIANGSGPPPPPPPPPIPGQSGPPPPPPPISTSNASQPVGAIGNASRKSSTYQAKQKLKFVEWEKMNLVNIGHTSSPGSNTKATTSEDATEPPPPTSSLTRHGTTSKSFENSLEYQLAKAGVFEDIEKTFAQKPAVQIKAPRKKEQVYIIDSKKAYTLNIFLTSFSKRLPLDQFRSRMLTMDDDLNDEELLMALLKFAPTKDEIKNLTPYVNAPSEQVLALSLPDQFCLQMMTIPRFTERLECMIFRASFKDRLQRLRHQMDNVKQASVSLYGASSFKELLQLILLLGNFLNGNTYRGGAFGVRIGSINKLVDTKGTSNSTTLLHFLAETVEKNFTNINEFVDELQPCKEAYKVSLAEMNIEFQDMATGLSTLEEELKIGDYDKLQDDEKDERQQEHAKFMPVMSAFYQDAKKQYAALKETRVTMISKYERVVRYYGEDPGKMSPDEFFGIFNTFVTSWEKCSLDTRTAKQKRERLEAQRLREAERRYRHQQQKHAIPKSSPKGVDISKYSGDQDHEKEIMDRLMKELRSGSMESKAKRRSARHTNGQQQQQQHHHHHQHHQQHITDIKQYSPNSLLDPVSLQAQQMLLSIQNDEDDDDDDFEDVDQQPYKSSPSTTAQSGGTGSLTFSSRKIKARRARRRGAMERSIKSRKKPS</sequence>
<dbReference type="InterPro" id="IPR016024">
    <property type="entry name" value="ARM-type_fold"/>
</dbReference>
<feature type="compositionally biased region" description="Low complexity" evidence="2">
    <location>
        <begin position="31"/>
        <end position="43"/>
    </location>
</feature>
<dbReference type="Proteomes" id="UP000193560">
    <property type="component" value="Unassembled WGS sequence"/>
</dbReference>
<keyword evidence="6" id="KW-1185">Reference proteome</keyword>
<feature type="compositionally biased region" description="Polar residues" evidence="2">
    <location>
        <begin position="753"/>
        <end position="769"/>
    </location>
</feature>
<dbReference type="Gene3D" id="1.10.238.150">
    <property type="entry name" value="Formin, FH3 diaphanous domain"/>
    <property type="match status" value="1"/>
</dbReference>
<evidence type="ECO:0000256" key="1">
    <source>
        <dbReference type="ARBA" id="ARBA00037935"/>
    </source>
</evidence>
<dbReference type="EMBL" id="MCGE01000026">
    <property type="protein sequence ID" value="ORZ09817.1"/>
    <property type="molecule type" value="Genomic_DNA"/>
</dbReference>
<feature type="compositionally biased region" description="Basic residues" evidence="2">
    <location>
        <begin position="1428"/>
        <end position="1438"/>
    </location>
</feature>
<dbReference type="InterPro" id="IPR051661">
    <property type="entry name" value="Actin_filament_regulator"/>
</dbReference>
<dbReference type="SMART" id="SM01139">
    <property type="entry name" value="Drf_FH3"/>
    <property type="match status" value="1"/>
</dbReference>
<dbReference type="GO" id="GO:0003779">
    <property type="term" value="F:actin binding"/>
    <property type="evidence" value="ECO:0007669"/>
    <property type="project" value="InterPro"/>
</dbReference>
<feature type="region of interest" description="Disordered" evidence="2">
    <location>
        <begin position="735"/>
        <end position="993"/>
    </location>
</feature>
<evidence type="ECO:0000259" key="4">
    <source>
        <dbReference type="PROSITE" id="PS51444"/>
    </source>
</evidence>
<dbReference type="Pfam" id="PF02181">
    <property type="entry name" value="FH2"/>
    <property type="match status" value="1"/>
</dbReference>
<evidence type="ECO:0000256" key="2">
    <source>
        <dbReference type="SAM" id="MobiDB-lite"/>
    </source>
</evidence>
<feature type="compositionally biased region" description="Polar residues" evidence="2">
    <location>
        <begin position="44"/>
        <end position="82"/>
    </location>
</feature>
<protein>
    <submittedName>
        <fullName evidence="5">Formin homology 2 domain-domain-containing protein</fullName>
    </submittedName>
</protein>
<feature type="region of interest" description="Disordered" evidence="2">
    <location>
        <begin position="1"/>
        <end position="82"/>
    </location>
</feature>
<dbReference type="GO" id="GO:0051301">
    <property type="term" value="P:cell division"/>
    <property type="evidence" value="ECO:0007669"/>
    <property type="project" value="UniProtKB-ARBA"/>
</dbReference>
<feature type="region of interest" description="Disordered" evidence="2">
    <location>
        <begin position="1535"/>
        <end position="1596"/>
    </location>
</feature>
<dbReference type="InterPro" id="IPR015425">
    <property type="entry name" value="FH2_Formin"/>
</dbReference>
<feature type="compositionally biased region" description="Polar residues" evidence="2">
    <location>
        <begin position="1550"/>
        <end position="1571"/>
    </location>
</feature>
<feature type="compositionally biased region" description="Polar residues" evidence="2">
    <location>
        <begin position="1013"/>
        <end position="1028"/>
    </location>
</feature>
<gene>
    <name evidence="5" type="ORF">BCR42DRAFT_494761</name>
</gene>
<feature type="compositionally biased region" description="Low complexity" evidence="2">
    <location>
        <begin position="840"/>
        <end position="855"/>
    </location>
</feature>
<dbReference type="InterPro" id="IPR010473">
    <property type="entry name" value="GTPase-bd"/>
</dbReference>
<feature type="compositionally biased region" description="Basic residues" evidence="2">
    <location>
        <begin position="688"/>
        <end position="699"/>
    </location>
</feature>
<feature type="compositionally biased region" description="Basic residues" evidence="2">
    <location>
        <begin position="1494"/>
        <end position="1504"/>
    </location>
</feature>
<dbReference type="Gene3D" id="1.25.10.10">
    <property type="entry name" value="Leucine-rich Repeat Variant"/>
    <property type="match status" value="1"/>
</dbReference>
<evidence type="ECO:0000313" key="5">
    <source>
        <dbReference type="EMBL" id="ORZ09817.1"/>
    </source>
</evidence>
<dbReference type="SMART" id="SM01140">
    <property type="entry name" value="Drf_GBD"/>
    <property type="match status" value="1"/>
</dbReference>